<dbReference type="Proteomes" id="UP000223370">
    <property type="component" value="Unassembled WGS sequence"/>
</dbReference>
<dbReference type="SUPFAM" id="SSF51735">
    <property type="entry name" value="NAD(P)-binding Rossmann-fold domains"/>
    <property type="match status" value="1"/>
</dbReference>
<dbReference type="OrthoDB" id="9792162at2"/>
<proteinExistence type="predicted"/>
<dbReference type="InterPro" id="IPR011032">
    <property type="entry name" value="GroES-like_sf"/>
</dbReference>
<evidence type="ECO:0000313" key="3">
    <source>
        <dbReference type="Proteomes" id="UP000223370"/>
    </source>
</evidence>
<dbReference type="CDD" id="cd05289">
    <property type="entry name" value="MDR_like_2"/>
    <property type="match status" value="1"/>
</dbReference>
<dbReference type="EMBL" id="BCMJ01000001">
    <property type="protein sequence ID" value="GAX07532.1"/>
    <property type="molecule type" value="Genomic_DNA"/>
</dbReference>
<dbReference type="Pfam" id="PF13602">
    <property type="entry name" value="ADH_zinc_N_2"/>
    <property type="match status" value="1"/>
</dbReference>
<gene>
    <name evidence="2" type="primary">qor_2</name>
    <name evidence="2" type="ORF">IWT5_00266</name>
</gene>
<dbReference type="Gene3D" id="3.90.180.10">
    <property type="entry name" value="Medium-chain alcohol dehydrogenases, catalytic domain"/>
    <property type="match status" value="1"/>
</dbReference>
<name>A0A1Z5J139_9LACO</name>
<dbReference type="PANTHER" id="PTHR44013:SF1">
    <property type="entry name" value="ZINC-TYPE ALCOHOL DEHYDROGENASE-LIKE PROTEIN C16A3.02C"/>
    <property type="match status" value="1"/>
</dbReference>
<dbReference type="PANTHER" id="PTHR44013">
    <property type="entry name" value="ZINC-TYPE ALCOHOL DEHYDROGENASE-LIKE PROTEIN C16A3.02C"/>
    <property type="match status" value="1"/>
</dbReference>
<dbReference type="SMART" id="SM00829">
    <property type="entry name" value="PKS_ER"/>
    <property type="match status" value="1"/>
</dbReference>
<dbReference type="InterPro" id="IPR020843">
    <property type="entry name" value="ER"/>
</dbReference>
<sequence>MKAIVIDRYGDAQELHEAQLPMPTINPDEVLVKMVATSVNPIDWRTRMGRSRAGWNFPIVLGWDVSGVITTVGTSVQQFKVGDAVIARPDTSSDATRGSYAEYVAVKADKLALKPANISFEEGAAIPLSGTVAYQVIVKQLAVGKDDKILVQGGAGGVGLFAVQIAKAQGAYVATTASAENHDLLRSLGADEVIDYHQTKYTDILHDYDAVFDTTDDIENGLAILKPTGHLVSIAGQPTFVQQSGHPSAKHWWLHPNGQDLAAVAELVAAGQVKVVIDSEYPLTTEGLRAAHLRSESHHAHGKIVITIAEPPKLNNTVM</sequence>
<dbReference type="PROSITE" id="PS01162">
    <property type="entry name" value="QOR_ZETA_CRYSTAL"/>
    <property type="match status" value="1"/>
</dbReference>
<dbReference type="GO" id="GO:0016491">
    <property type="term" value="F:oxidoreductase activity"/>
    <property type="evidence" value="ECO:0007669"/>
    <property type="project" value="InterPro"/>
</dbReference>
<comment type="caution">
    <text evidence="2">The sequence shown here is derived from an EMBL/GenBank/DDBJ whole genome shotgun (WGS) entry which is preliminary data.</text>
</comment>
<dbReference type="GO" id="GO:0008270">
    <property type="term" value="F:zinc ion binding"/>
    <property type="evidence" value="ECO:0007669"/>
    <property type="project" value="InterPro"/>
</dbReference>
<dbReference type="Gene3D" id="3.40.50.720">
    <property type="entry name" value="NAD(P)-binding Rossmann-like Domain"/>
    <property type="match status" value="1"/>
</dbReference>
<dbReference type="SUPFAM" id="SSF50129">
    <property type="entry name" value="GroES-like"/>
    <property type="match status" value="1"/>
</dbReference>
<evidence type="ECO:0000259" key="1">
    <source>
        <dbReference type="SMART" id="SM00829"/>
    </source>
</evidence>
<dbReference type="Pfam" id="PF08240">
    <property type="entry name" value="ADH_N"/>
    <property type="match status" value="1"/>
</dbReference>
<dbReference type="InterPro" id="IPR052733">
    <property type="entry name" value="Chloroplast_QOR"/>
</dbReference>
<dbReference type="AlphaFoldDB" id="A0A1Z5J139"/>
<dbReference type="InterPro" id="IPR002364">
    <property type="entry name" value="Quin_OxRdtase/zeta-crystal_CS"/>
</dbReference>
<organism evidence="2 3">
    <name type="scientific">Secundilactobacillus silagincola</name>
    <dbReference type="NCBI Taxonomy" id="1714681"/>
    <lineage>
        <taxon>Bacteria</taxon>
        <taxon>Bacillati</taxon>
        <taxon>Bacillota</taxon>
        <taxon>Bacilli</taxon>
        <taxon>Lactobacillales</taxon>
        <taxon>Lactobacillaceae</taxon>
        <taxon>Secundilactobacillus</taxon>
    </lineage>
</organism>
<dbReference type="InterPro" id="IPR036291">
    <property type="entry name" value="NAD(P)-bd_dom_sf"/>
</dbReference>
<feature type="domain" description="Enoyl reductase (ER)" evidence="1">
    <location>
        <begin position="10"/>
        <end position="306"/>
    </location>
</feature>
<protein>
    <submittedName>
        <fullName evidence="2">NADPH:quinone reductase</fullName>
    </submittedName>
</protein>
<dbReference type="RefSeq" id="WP_098823506.1">
    <property type="nucleotide sequence ID" value="NZ_BCMJ01000001.1"/>
</dbReference>
<evidence type="ECO:0000313" key="2">
    <source>
        <dbReference type="EMBL" id="GAX07532.1"/>
    </source>
</evidence>
<dbReference type="InterPro" id="IPR013154">
    <property type="entry name" value="ADH-like_N"/>
</dbReference>
<accession>A0A1Z5J139</accession>
<reference evidence="2 3" key="1">
    <citation type="submission" date="2015-11" db="EMBL/GenBank/DDBJ databases">
        <title>Draft genome sequences of new species of the genus Lactobacillus isolated from orchardgrass silage.</title>
        <authorList>
            <person name="Tohno M."/>
            <person name="Tanizawa Y."/>
            <person name="Arita M."/>
        </authorList>
    </citation>
    <scope>NUCLEOTIDE SEQUENCE [LARGE SCALE GENOMIC DNA]</scope>
    <source>
        <strain evidence="2 3">IWT5</strain>
    </source>
</reference>
<keyword evidence="3" id="KW-1185">Reference proteome</keyword>